<keyword evidence="11 12" id="KW-0170">Cobalt</keyword>
<feature type="transmembrane region" description="Helical" evidence="12">
    <location>
        <begin position="97"/>
        <end position="124"/>
    </location>
</feature>
<feature type="transmembrane region" description="Helical" evidence="12">
    <location>
        <begin position="136"/>
        <end position="154"/>
    </location>
</feature>
<evidence type="ECO:0000256" key="2">
    <source>
        <dbReference type="ARBA" id="ARBA00022426"/>
    </source>
</evidence>
<evidence type="ECO:0000256" key="7">
    <source>
        <dbReference type="ARBA" id="ARBA00022729"/>
    </source>
</evidence>
<dbReference type="RefSeq" id="WP_209660606.1">
    <property type="nucleotide sequence ID" value="NZ_JAGGLI010000012.1"/>
</dbReference>
<keyword evidence="10 12" id="KW-0472">Membrane</keyword>
<evidence type="ECO:0000256" key="3">
    <source>
        <dbReference type="ARBA" id="ARBA00022448"/>
    </source>
</evidence>
<comment type="subcellular location">
    <subcellularLocation>
        <location evidence="1 12">Cell membrane</location>
        <topology evidence="1 12">Multi-pass membrane protein</topology>
    </subcellularLocation>
</comment>
<keyword evidence="3 12" id="KW-0813">Transport</keyword>
<keyword evidence="5 12" id="KW-0169">Cobalamin biosynthesis</keyword>
<comment type="pathway">
    <text evidence="12">Cofactor biosynthesis; adenosylcobalamin biosynthesis.</text>
</comment>
<dbReference type="Pfam" id="PF01891">
    <property type="entry name" value="CbiM"/>
    <property type="match status" value="1"/>
</dbReference>
<proteinExistence type="inferred from homology"/>
<evidence type="ECO:0000256" key="10">
    <source>
        <dbReference type="ARBA" id="ARBA00023136"/>
    </source>
</evidence>
<evidence type="ECO:0000256" key="9">
    <source>
        <dbReference type="ARBA" id="ARBA00023065"/>
    </source>
</evidence>
<dbReference type="Proteomes" id="UP001314903">
    <property type="component" value="Unassembled WGS sequence"/>
</dbReference>
<evidence type="ECO:0000256" key="11">
    <source>
        <dbReference type="ARBA" id="ARBA00023285"/>
    </source>
</evidence>
<dbReference type="NCBIfam" id="TIGR00123">
    <property type="entry name" value="cbiM"/>
    <property type="match status" value="1"/>
</dbReference>
<evidence type="ECO:0000256" key="1">
    <source>
        <dbReference type="ARBA" id="ARBA00004651"/>
    </source>
</evidence>
<keyword evidence="4 12" id="KW-1003">Cell membrane</keyword>
<evidence type="ECO:0000256" key="12">
    <source>
        <dbReference type="HAMAP-Rule" id="MF_01462"/>
    </source>
</evidence>
<name>A0ABS4KIG8_9FIRM</name>
<evidence type="ECO:0000256" key="4">
    <source>
        <dbReference type="ARBA" id="ARBA00022475"/>
    </source>
</evidence>
<feature type="transmembrane region" description="Helical" evidence="12">
    <location>
        <begin position="160"/>
        <end position="185"/>
    </location>
</feature>
<dbReference type="NCBIfam" id="NF006184">
    <property type="entry name" value="PRK08319.1"/>
    <property type="match status" value="1"/>
</dbReference>
<comment type="similarity">
    <text evidence="12">Belongs to the CbiM family.</text>
</comment>
<organism evidence="13 14">
    <name type="scientific">Acetoanaerobium pronyense</name>
    <dbReference type="NCBI Taxonomy" id="1482736"/>
    <lineage>
        <taxon>Bacteria</taxon>
        <taxon>Bacillati</taxon>
        <taxon>Bacillota</taxon>
        <taxon>Clostridia</taxon>
        <taxon>Peptostreptococcales</taxon>
        <taxon>Filifactoraceae</taxon>
        <taxon>Acetoanaerobium</taxon>
    </lineage>
</organism>
<evidence type="ECO:0000256" key="8">
    <source>
        <dbReference type="ARBA" id="ARBA00022989"/>
    </source>
</evidence>
<dbReference type="InterPro" id="IPR002751">
    <property type="entry name" value="CbiM/NikMN"/>
</dbReference>
<evidence type="ECO:0000256" key="5">
    <source>
        <dbReference type="ARBA" id="ARBA00022573"/>
    </source>
</evidence>
<sequence>MKKIKKIIFVLLYLVLLTPLYSNGMHIMEGFLDPFWAGLWSVVSLPFIVIGFSRIKKITDENPNKKLLLGLVGAFVFILSALKLPSVTGSTSHPTGIGLGAMVFGPMPMAVIGFIVLIFQALLLTHGGITTLGANVFSMGIVGPFIAYGIYIVLKDKNRSLAVFLGAALANLGTYIITSAQLALAHPDSVNGVLGSFVKFVGIFAFTQIPLAIGEGILTVIIFNMLLEYQSEGGFEIEKIG</sequence>
<protein>
    <recommendedName>
        <fullName evidence="12">Cobalt transport protein CbiM</fullName>
    </recommendedName>
    <alternativeName>
        <fullName evidence="12">Energy-coupling factor transporter probable substrate-capture protein CbiM</fullName>
        <shortName evidence="12">ECF transporter S component CbiM</shortName>
    </alternativeName>
</protein>
<keyword evidence="14" id="KW-1185">Reference proteome</keyword>
<feature type="transmembrane region" description="Helical" evidence="12">
    <location>
        <begin position="67"/>
        <end position="85"/>
    </location>
</feature>
<dbReference type="EMBL" id="JAGGLI010000012">
    <property type="protein sequence ID" value="MBP2027549.1"/>
    <property type="molecule type" value="Genomic_DNA"/>
</dbReference>
<keyword evidence="6 12" id="KW-0812">Transmembrane</keyword>
<gene>
    <name evidence="12" type="primary">cbiM</name>
    <name evidence="13" type="ORF">J2Z35_001346</name>
</gene>
<dbReference type="HAMAP" id="MF_01462">
    <property type="entry name" value="CbiM"/>
    <property type="match status" value="1"/>
</dbReference>
<comment type="caution">
    <text evidence="13">The sequence shown here is derived from an EMBL/GenBank/DDBJ whole genome shotgun (WGS) entry which is preliminary data.</text>
</comment>
<keyword evidence="8 12" id="KW-1133">Transmembrane helix</keyword>
<comment type="subunit">
    <text evidence="12">Forms an energy-coupling factor (ECF) transporter complex composed of an ATP-binding protein (A component, CbiO), a transmembrane protein (T component, CbiQ) and 2 possible substrate-capture proteins (S components, CbiM and CbiN) of unknown stoichimetry.</text>
</comment>
<keyword evidence="9 12" id="KW-0406">Ion transport</keyword>
<keyword evidence="7" id="KW-0732">Signal</keyword>
<keyword evidence="2 12" id="KW-0171">Cobalt transport</keyword>
<dbReference type="PANTHER" id="PTHR43627">
    <property type="match status" value="1"/>
</dbReference>
<dbReference type="InterPro" id="IPR018024">
    <property type="entry name" value="CbiM"/>
</dbReference>
<feature type="transmembrane region" description="Helical" evidence="12">
    <location>
        <begin position="197"/>
        <end position="223"/>
    </location>
</feature>
<dbReference type="Gene3D" id="1.10.1760.20">
    <property type="match status" value="1"/>
</dbReference>
<evidence type="ECO:0000313" key="14">
    <source>
        <dbReference type="Proteomes" id="UP001314903"/>
    </source>
</evidence>
<accession>A0ABS4KIG8</accession>
<evidence type="ECO:0000256" key="6">
    <source>
        <dbReference type="ARBA" id="ARBA00022692"/>
    </source>
</evidence>
<feature type="transmembrane region" description="Helical" evidence="12">
    <location>
        <begin position="38"/>
        <end position="55"/>
    </location>
</feature>
<evidence type="ECO:0000313" key="13">
    <source>
        <dbReference type="EMBL" id="MBP2027549.1"/>
    </source>
</evidence>
<reference evidence="13 14" key="1">
    <citation type="submission" date="2021-03" db="EMBL/GenBank/DDBJ databases">
        <title>Genomic Encyclopedia of Type Strains, Phase IV (KMG-IV): sequencing the most valuable type-strain genomes for metagenomic binning, comparative biology and taxonomic classification.</title>
        <authorList>
            <person name="Goeker M."/>
        </authorList>
    </citation>
    <scope>NUCLEOTIDE SEQUENCE [LARGE SCALE GENOMIC DNA]</scope>
    <source>
        <strain evidence="13 14">DSM 27512</strain>
    </source>
</reference>
<dbReference type="PANTHER" id="PTHR43627:SF1">
    <property type="entry name" value="COBALT TRANSPORT PROTEIN CBIM"/>
    <property type="match status" value="1"/>
</dbReference>
<comment type="function">
    <text evidence="12">Part of the energy-coupling factor (ECF) transporter complex CbiMNOQ involved in cobalt import.</text>
</comment>